<dbReference type="EMBL" id="VLKW01000002">
    <property type="protein sequence ID" value="TWI50252.1"/>
    <property type="molecule type" value="Genomic_DNA"/>
</dbReference>
<evidence type="ECO:0000313" key="1">
    <source>
        <dbReference type="EMBL" id="TWI50252.1"/>
    </source>
</evidence>
<evidence type="ECO:0008006" key="3">
    <source>
        <dbReference type="Google" id="ProtNLM"/>
    </source>
</evidence>
<sequence length="438" mass="48078">MKGDFTRDTFDRSRHYSRVLMQQGRVQLDADWNEQGALMLHQLRSLAMDLVGPAWAVGNGFQLTIGDNDFTIGPGRFYVDGIACDLVEDLSFLAQPGVREADRNWNTDTPYLVYIDAWERLVTAAEDERLREVALGGADTAARAQVVWQVRLLPVPPDATGAGRVIACSDARVRLREDLLRTLPVLYAWAVDDAADAPCEISPDSSYRGAENQLYRVEIHDPGALDTASNAPTFKWSRDNGSVVFPVLAVTGSTVTLAHLGRDERSGLTEGDWVELVDDPYLYQERHDGLLRVMAVDEEQMTVTLSGTLGDRAASAPGRVLRRWDQRKGANDHGVIAVKESTAPGQNAFMLEDGVTIRFEPGGQYRTGDYWLIPARTATGDVEWPRATVNGVVLPAGQEPHGVVHHYGLLGVLAWSNRAWGLTNCRCTVPVGGLAQCP</sequence>
<gene>
    <name evidence="1" type="ORF">IP92_01481</name>
</gene>
<accession>A0A562Q0N6</accession>
<dbReference type="AlphaFoldDB" id="A0A562Q0N6"/>
<reference evidence="1 2" key="1">
    <citation type="journal article" date="2015" name="Stand. Genomic Sci.">
        <title>Genomic Encyclopedia of Bacterial and Archaeal Type Strains, Phase III: the genomes of soil and plant-associated and newly described type strains.</title>
        <authorList>
            <person name="Whitman W.B."/>
            <person name="Woyke T."/>
            <person name="Klenk H.P."/>
            <person name="Zhou Y."/>
            <person name="Lilburn T.G."/>
            <person name="Beck B.J."/>
            <person name="De Vos P."/>
            <person name="Vandamme P."/>
            <person name="Eisen J.A."/>
            <person name="Garrity G."/>
            <person name="Hugenholtz P."/>
            <person name="Kyrpides N.C."/>
        </authorList>
    </citation>
    <scope>NUCLEOTIDE SEQUENCE [LARGE SCALE GENOMIC DNA]</scope>
    <source>
        <strain evidence="1 2">CGMCC 1.10685</strain>
    </source>
</reference>
<dbReference type="Proteomes" id="UP000315112">
    <property type="component" value="Unassembled WGS sequence"/>
</dbReference>
<evidence type="ECO:0000313" key="2">
    <source>
        <dbReference type="Proteomes" id="UP000315112"/>
    </source>
</evidence>
<dbReference type="InterPro" id="IPR045392">
    <property type="entry name" value="DUF6519"/>
</dbReference>
<comment type="caution">
    <text evidence="1">The sequence shown here is derived from an EMBL/GenBank/DDBJ whole genome shotgun (WGS) entry which is preliminary data.</text>
</comment>
<name>A0A562Q0N6_9BURK</name>
<dbReference type="OrthoDB" id="134981at2"/>
<proteinExistence type="predicted"/>
<organism evidence="1 2">
    <name type="scientific">Pseudoduganella flava</name>
    <dbReference type="NCBI Taxonomy" id="871742"/>
    <lineage>
        <taxon>Bacteria</taxon>
        <taxon>Pseudomonadati</taxon>
        <taxon>Pseudomonadota</taxon>
        <taxon>Betaproteobacteria</taxon>
        <taxon>Burkholderiales</taxon>
        <taxon>Oxalobacteraceae</taxon>
        <taxon>Telluria group</taxon>
        <taxon>Pseudoduganella</taxon>
    </lineage>
</organism>
<protein>
    <recommendedName>
        <fullName evidence="3">DUF4815 domain-containing protein</fullName>
    </recommendedName>
</protein>
<dbReference type="RefSeq" id="WP_145873874.1">
    <property type="nucleotide sequence ID" value="NZ_VLKW01000002.1"/>
</dbReference>
<dbReference type="Pfam" id="PF20129">
    <property type="entry name" value="DUF6519"/>
    <property type="match status" value="2"/>
</dbReference>